<protein>
    <submittedName>
        <fullName evidence="1">Uncharacterized protein</fullName>
    </submittedName>
</protein>
<evidence type="ECO:0000313" key="1">
    <source>
        <dbReference type="EMBL" id="KAI3741302.1"/>
    </source>
</evidence>
<reference evidence="2" key="1">
    <citation type="journal article" date="2022" name="Mol. Ecol. Resour.">
        <title>The genomes of chicory, endive, great burdock and yacon provide insights into Asteraceae palaeo-polyploidization history and plant inulin production.</title>
        <authorList>
            <person name="Fan W."/>
            <person name="Wang S."/>
            <person name="Wang H."/>
            <person name="Wang A."/>
            <person name="Jiang F."/>
            <person name="Liu H."/>
            <person name="Zhao H."/>
            <person name="Xu D."/>
            <person name="Zhang Y."/>
        </authorList>
    </citation>
    <scope>NUCLEOTIDE SEQUENCE [LARGE SCALE GENOMIC DNA]</scope>
    <source>
        <strain evidence="2">cv. Yunnan</strain>
    </source>
</reference>
<keyword evidence="2" id="KW-1185">Reference proteome</keyword>
<evidence type="ECO:0000313" key="2">
    <source>
        <dbReference type="Proteomes" id="UP001056120"/>
    </source>
</evidence>
<sequence>MHDRGCKLVYCLTKRDAFHASHRMKILQSSDLFDKQTSSGRCVISRDFEGYSGHTSNSRGPILPARTNRVTRTFGFICFTHTQSPTAFIRANSFTRVPENLILPEKYFPPLSTPAGTTGVMSQRLRFSSGGC</sequence>
<proteinExistence type="predicted"/>
<dbReference type="EMBL" id="CM042037">
    <property type="protein sequence ID" value="KAI3741302.1"/>
    <property type="molecule type" value="Genomic_DNA"/>
</dbReference>
<accession>A0ACB9D407</accession>
<name>A0ACB9D407_9ASTR</name>
<gene>
    <name evidence="1" type="ORF">L1987_58974</name>
</gene>
<organism evidence="1 2">
    <name type="scientific">Smallanthus sonchifolius</name>
    <dbReference type="NCBI Taxonomy" id="185202"/>
    <lineage>
        <taxon>Eukaryota</taxon>
        <taxon>Viridiplantae</taxon>
        <taxon>Streptophyta</taxon>
        <taxon>Embryophyta</taxon>
        <taxon>Tracheophyta</taxon>
        <taxon>Spermatophyta</taxon>
        <taxon>Magnoliopsida</taxon>
        <taxon>eudicotyledons</taxon>
        <taxon>Gunneridae</taxon>
        <taxon>Pentapetalae</taxon>
        <taxon>asterids</taxon>
        <taxon>campanulids</taxon>
        <taxon>Asterales</taxon>
        <taxon>Asteraceae</taxon>
        <taxon>Asteroideae</taxon>
        <taxon>Heliantheae alliance</taxon>
        <taxon>Millerieae</taxon>
        <taxon>Smallanthus</taxon>
    </lineage>
</organism>
<comment type="caution">
    <text evidence="1">The sequence shown here is derived from an EMBL/GenBank/DDBJ whole genome shotgun (WGS) entry which is preliminary data.</text>
</comment>
<dbReference type="Proteomes" id="UP001056120">
    <property type="component" value="Linkage Group LG20"/>
</dbReference>
<reference evidence="1 2" key="2">
    <citation type="journal article" date="2022" name="Mol. Ecol. Resour.">
        <title>The genomes of chicory, endive, great burdock and yacon provide insights into Asteraceae paleo-polyploidization history and plant inulin production.</title>
        <authorList>
            <person name="Fan W."/>
            <person name="Wang S."/>
            <person name="Wang H."/>
            <person name="Wang A."/>
            <person name="Jiang F."/>
            <person name="Liu H."/>
            <person name="Zhao H."/>
            <person name="Xu D."/>
            <person name="Zhang Y."/>
        </authorList>
    </citation>
    <scope>NUCLEOTIDE SEQUENCE [LARGE SCALE GENOMIC DNA]</scope>
    <source>
        <strain evidence="2">cv. Yunnan</strain>
        <tissue evidence="1">Leaves</tissue>
    </source>
</reference>